<evidence type="ECO:0000256" key="1">
    <source>
        <dbReference type="ARBA" id="ARBA00022737"/>
    </source>
</evidence>
<organism evidence="4 5">
    <name type="scientific">Elysia crispata</name>
    <name type="common">lettuce slug</name>
    <dbReference type="NCBI Taxonomy" id="231223"/>
    <lineage>
        <taxon>Eukaryota</taxon>
        <taxon>Metazoa</taxon>
        <taxon>Spiralia</taxon>
        <taxon>Lophotrochozoa</taxon>
        <taxon>Mollusca</taxon>
        <taxon>Gastropoda</taxon>
        <taxon>Heterobranchia</taxon>
        <taxon>Euthyneura</taxon>
        <taxon>Panpulmonata</taxon>
        <taxon>Sacoglossa</taxon>
        <taxon>Placobranchoidea</taxon>
        <taxon>Plakobranchidae</taxon>
        <taxon>Elysia</taxon>
    </lineage>
</organism>
<keyword evidence="1" id="KW-0677">Repeat</keyword>
<evidence type="ECO:0000313" key="5">
    <source>
        <dbReference type="Proteomes" id="UP001283361"/>
    </source>
</evidence>
<sequence length="448" mass="49071">MYEGQDSGYEDDPQSELHGLCKTGSLGSVLTWLQSCDDGIEWYYEGETALHACVLSGREDAADVVSALVDHGCDVNAQNIADGNTALHLCVMHGNFPRDFDIVVALRSKNCDLGVRNKSLRTAYDLAVANNDFELAGTLDGTVPVESARDFYTRMMGRKYGPHIIEAVLNSDDAALQKYILLGGDSNYLNKYGNGAVHYAVTHTNLPVYDTLTILLDAGTNCNLKNEEEDTALNLCIKSDRLRATGQMARCVQLLVDAGAMSNIQDVDGRDACKIAEDKGYEDILLILNAKSSSESARVEEQLVEDLPPIPEEPEQEVDPVTPKNDVNSPNAEGLCPIHVATKLTNEIQRHKRINELLAEGAEVSKTIAASGNTSLHLCAERDYGSTAKLLLDNHIDYTVKNNEGKTAYELAEELDHHSVMTAIDEKRGAVQDQWKKAGRKAKWCTIL</sequence>
<proteinExistence type="predicted"/>
<comment type="caution">
    <text evidence="4">The sequence shown here is derived from an EMBL/GenBank/DDBJ whole genome shotgun (WGS) entry which is preliminary data.</text>
</comment>
<protein>
    <recommendedName>
        <fullName evidence="6">Ankyrin repeat protein</fullName>
    </recommendedName>
</protein>
<dbReference type="SMART" id="SM00248">
    <property type="entry name" value="ANK"/>
    <property type="match status" value="5"/>
</dbReference>
<dbReference type="Pfam" id="PF12796">
    <property type="entry name" value="Ank_2"/>
    <property type="match status" value="1"/>
</dbReference>
<dbReference type="Proteomes" id="UP001283361">
    <property type="component" value="Unassembled WGS sequence"/>
</dbReference>
<keyword evidence="5" id="KW-1185">Reference proteome</keyword>
<dbReference type="InterPro" id="IPR036770">
    <property type="entry name" value="Ankyrin_rpt-contain_sf"/>
</dbReference>
<dbReference type="SUPFAM" id="SSF48403">
    <property type="entry name" value="Ankyrin repeat"/>
    <property type="match status" value="2"/>
</dbReference>
<dbReference type="PANTHER" id="PTHR24201">
    <property type="entry name" value="ANK_REP_REGION DOMAIN-CONTAINING PROTEIN"/>
    <property type="match status" value="1"/>
</dbReference>
<evidence type="ECO:0000256" key="3">
    <source>
        <dbReference type="PROSITE-ProRule" id="PRU00023"/>
    </source>
</evidence>
<feature type="repeat" description="ANK" evidence="3">
    <location>
        <begin position="45"/>
        <end position="80"/>
    </location>
</feature>
<keyword evidence="2 3" id="KW-0040">ANK repeat</keyword>
<gene>
    <name evidence="4" type="ORF">RRG08_056358</name>
</gene>
<dbReference type="Pfam" id="PF00023">
    <property type="entry name" value="Ank"/>
    <property type="match status" value="1"/>
</dbReference>
<feature type="repeat" description="ANK" evidence="3">
    <location>
        <begin position="371"/>
        <end position="403"/>
    </location>
</feature>
<dbReference type="PROSITE" id="PS50088">
    <property type="entry name" value="ANK_REPEAT"/>
    <property type="match status" value="4"/>
</dbReference>
<evidence type="ECO:0008006" key="6">
    <source>
        <dbReference type="Google" id="ProtNLM"/>
    </source>
</evidence>
<feature type="repeat" description="ANK" evidence="3">
    <location>
        <begin position="192"/>
        <end position="227"/>
    </location>
</feature>
<dbReference type="EMBL" id="JAWDGP010005712">
    <property type="protein sequence ID" value="KAK3753466.1"/>
    <property type="molecule type" value="Genomic_DNA"/>
</dbReference>
<dbReference type="InterPro" id="IPR050776">
    <property type="entry name" value="Ank_Repeat/CDKN_Inhibitor"/>
</dbReference>
<dbReference type="InterPro" id="IPR002110">
    <property type="entry name" value="Ankyrin_rpt"/>
</dbReference>
<dbReference type="Gene3D" id="1.25.40.20">
    <property type="entry name" value="Ankyrin repeat-containing domain"/>
    <property type="match status" value="3"/>
</dbReference>
<evidence type="ECO:0000256" key="2">
    <source>
        <dbReference type="ARBA" id="ARBA00023043"/>
    </source>
</evidence>
<accession>A0AAE1D349</accession>
<reference evidence="4" key="1">
    <citation type="journal article" date="2023" name="G3 (Bethesda)">
        <title>A reference genome for the long-term kleptoplast-retaining sea slug Elysia crispata morphotype clarki.</title>
        <authorList>
            <person name="Eastman K.E."/>
            <person name="Pendleton A.L."/>
            <person name="Shaikh M.A."/>
            <person name="Suttiyut T."/>
            <person name="Ogas R."/>
            <person name="Tomko P."/>
            <person name="Gavelis G."/>
            <person name="Widhalm J.R."/>
            <person name="Wisecaver J.H."/>
        </authorList>
    </citation>
    <scope>NUCLEOTIDE SEQUENCE</scope>
    <source>
        <strain evidence="4">ECLA1</strain>
    </source>
</reference>
<feature type="repeat" description="ANK" evidence="3">
    <location>
        <begin position="82"/>
        <end position="118"/>
    </location>
</feature>
<name>A0AAE1D349_9GAST</name>
<dbReference type="PROSITE" id="PS50297">
    <property type="entry name" value="ANK_REP_REGION"/>
    <property type="match status" value="1"/>
</dbReference>
<dbReference type="AlphaFoldDB" id="A0AAE1D349"/>
<evidence type="ECO:0000313" key="4">
    <source>
        <dbReference type="EMBL" id="KAK3753466.1"/>
    </source>
</evidence>